<feature type="transmembrane region" description="Helical" evidence="7">
    <location>
        <begin position="404"/>
        <end position="424"/>
    </location>
</feature>
<dbReference type="AlphaFoldDB" id="A0A495PPQ8"/>
<dbReference type="GO" id="GO:0005384">
    <property type="term" value="F:manganese ion transmembrane transporter activity"/>
    <property type="evidence" value="ECO:0007669"/>
    <property type="project" value="TreeGrafter"/>
</dbReference>
<gene>
    <name evidence="8" type="ORF">BC962_2431</name>
</gene>
<dbReference type="Pfam" id="PF01566">
    <property type="entry name" value="Nramp"/>
    <property type="match status" value="1"/>
</dbReference>
<dbReference type="OrthoDB" id="4858698at2"/>
<feature type="transmembrane region" description="Helical" evidence="7">
    <location>
        <begin position="362"/>
        <end position="383"/>
    </location>
</feature>
<evidence type="ECO:0000256" key="7">
    <source>
        <dbReference type="SAM" id="Phobius"/>
    </source>
</evidence>
<feature type="transmembrane region" description="Helical" evidence="7">
    <location>
        <begin position="90"/>
        <end position="116"/>
    </location>
</feature>
<organism evidence="8 9">
    <name type="scientific">Gillisia mitskevichiae</name>
    <dbReference type="NCBI Taxonomy" id="270921"/>
    <lineage>
        <taxon>Bacteria</taxon>
        <taxon>Pseudomonadati</taxon>
        <taxon>Bacteroidota</taxon>
        <taxon>Flavobacteriia</taxon>
        <taxon>Flavobacteriales</taxon>
        <taxon>Flavobacteriaceae</taxon>
        <taxon>Gillisia</taxon>
    </lineage>
</organism>
<keyword evidence="2" id="KW-0813">Transport</keyword>
<dbReference type="PANTHER" id="PTHR11706:SF33">
    <property type="entry name" value="NATURAL RESISTANCE-ASSOCIATED MACROPHAGE PROTEIN 2"/>
    <property type="match status" value="1"/>
</dbReference>
<dbReference type="RefSeq" id="WP_121346254.1">
    <property type="nucleotide sequence ID" value="NZ_RBLG01000003.1"/>
</dbReference>
<dbReference type="GO" id="GO:0015086">
    <property type="term" value="F:cadmium ion transmembrane transporter activity"/>
    <property type="evidence" value="ECO:0007669"/>
    <property type="project" value="TreeGrafter"/>
</dbReference>
<evidence type="ECO:0000256" key="6">
    <source>
        <dbReference type="ARBA" id="ARBA00023136"/>
    </source>
</evidence>
<feature type="transmembrane region" description="Helical" evidence="7">
    <location>
        <begin position="155"/>
        <end position="174"/>
    </location>
</feature>
<dbReference type="GO" id="GO:0034755">
    <property type="term" value="P:iron ion transmembrane transport"/>
    <property type="evidence" value="ECO:0007669"/>
    <property type="project" value="TreeGrafter"/>
</dbReference>
<comment type="subcellular location">
    <subcellularLocation>
        <location evidence="1">Membrane</location>
        <topology evidence="1">Multi-pass membrane protein</topology>
    </subcellularLocation>
</comment>
<proteinExistence type="predicted"/>
<evidence type="ECO:0000256" key="1">
    <source>
        <dbReference type="ARBA" id="ARBA00004141"/>
    </source>
</evidence>
<dbReference type="GO" id="GO:0005886">
    <property type="term" value="C:plasma membrane"/>
    <property type="evidence" value="ECO:0007669"/>
    <property type="project" value="TreeGrafter"/>
</dbReference>
<evidence type="ECO:0000313" key="8">
    <source>
        <dbReference type="EMBL" id="RKS50659.1"/>
    </source>
</evidence>
<feature type="transmembrane region" description="Helical" evidence="7">
    <location>
        <begin position="122"/>
        <end position="143"/>
    </location>
</feature>
<accession>A0A495PPQ8</accession>
<keyword evidence="4" id="KW-0769">Symport</keyword>
<sequence>MKTKKTSEKGSKRSLLKSLGPGFLLAGAAIGVSHLVQSTRAGADYGFILVWALVLACVTKYPFMEFGPRYAAATGNHLITGYKKLGVFPYWAFIVFTVGTMFIIQAAVTIVTAGLAERLFNFGWSPFTWSLVITIFCISLLLIGKYPGLDKSMKIIVSFLTIATLAAVVMAFGAGTVTKTLETPTPSLWTTASIGFIIAFMGWMPIPLDASVWHSIWTREKAKQTKHRPSIKEAFTDFNIGYLAASLIGLLFLTLGALVMFGSGTSFSSNSVEFSSQLVALYGKTLGSWSTPIISIAAFIALLSTTLTVTDAFPRVISEILNPENKQPKVENKKWKDYKIGIFVIPILSLCILFFLSGSFIFLIDFATGLSFLSAPFLAWFNYKLVTGSHLKKEDQPSPAYRKFSLFCFAVLVIFTLVYLYYILFM</sequence>
<dbReference type="GO" id="GO:0015293">
    <property type="term" value="F:symporter activity"/>
    <property type="evidence" value="ECO:0007669"/>
    <property type="project" value="UniProtKB-KW"/>
</dbReference>
<feature type="transmembrane region" description="Helical" evidence="7">
    <location>
        <begin position="293"/>
        <end position="317"/>
    </location>
</feature>
<keyword evidence="3 7" id="KW-0812">Transmembrane</keyword>
<keyword evidence="9" id="KW-1185">Reference proteome</keyword>
<feature type="transmembrane region" description="Helical" evidence="7">
    <location>
        <begin position="45"/>
        <end position="63"/>
    </location>
</feature>
<name>A0A495PPQ8_9FLAO</name>
<comment type="caution">
    <text evidence="8">The sequence shown here is derived from an EMBL/GenBank/DDBJ whole genome shotgun (WGS) entry which is preliminary data.</text>
</comment>
<evidence type="ECO:0000313" key="9">
    <source>
        <dbReference type="Proteomes" id="UP000276282"/>
    </source>
</evidence>
<dbReference type="PANTHER" id="PTHR11706">
    <property type="entry name" value="SOLUTE CARRIER PROTEIN FAMILY 11 MEMBER"/>
    <property type="match status" value="1"/>
</dbReference>
<evidence type="ECO:0000256" key="4">
    <source>
        <dbReference type="ARBA" id="ARBA00022847"/>
    </source>
</evidence>
<dbReference type="Proteomes" id="UP000276282">
    <property type="component" value="Unassembled WGS sequence"/>
</dbReference>
<dbReference type="NCBIfam" id="NF037982">
    <property type="entry name" value="Nramp_1"/>
    <property type="match status" value="1"/>
</dbReference>
<dbReference type="Gene3D" id="1.20.1740.10">
    <property type="entry name" value="Amino acid/polyamine transporter I"/>
    <property type="match status" value="1"/>
</dbReference>
<dbReference type="InterPro" id="IPR001046">
    <property type="entry name" value="NRAMP_fam"/>
</dbReference>
<keyword evidence="6 7" id="KW-0472">Membrane</keyword>
<feature type="transmembrane region" description="Helical" evidence="7">
    <location>
        <begin position="194"/>
        <end position="217"/>
    </location>
</feature>
<protein>
    <submittedName>
        <fullName evidence="8">Mn2+/Fe2+ NRAMP family transporter</fullName>
    </submittedName>
</protein>
<dbReference type="EMBL" id="RBLG01000003">
    <property type="protein sequence ID" value="RKS50659.1"/>
    <property type="molecule type" value="Genomic_DNA"/>
</dbReference>
<evidence type="ECO:0000256" key="2">
    <source>
        <dbReference type="ARBA" id="ARBA00022448"/>
    </source>
</evidence>
<evidence type="ECO:0000256" key="3">
    <source>
        <dbReference type="ARBA" id="ARBA00022692"/>
    </source>
</evidence>
<feature type="transmembrane region" description="Helical" evidence="7">
    <location>
        <begin position="338"/>
        <end position="356"/>
    </location>
</feature>
<feature type="transmembrane region" description="Helical" evidence="7">
    <location>
        <begin position="238"/>
        <end position="261"/>
    </location>
</feature>
<evidence type="ECO:0000256" key="5">
    <source>
        <dbReference type="ARBA" id="ARBA00022989"/>
    </source>
</evidence>
<keyword evidence="5 7" id="KW-1133">Transmembrane helix</keyword>
<reference evidence="8 9" key="1">
    <citation type="submission" date="2018-10" db="EMBL/GenBank/DDBJ databases">
        <title>Genomic Encyclopedia of Archaeal and Bacterial Type Strains, Phase II (KMG-II): from individual species to whole genera.</title>
        <authorList>
            <person name="Goeker M."/>
        </authorList>
    </citation>
    <scope>NUCLEOTIDE SEQUENCE [LARGE SCALE GENOMIC DNA]</scope>
    <source>
        <strain evidence="8 9">DSM 19839</strain>
    </source>
</reference>